<dbReference type="OrthoDB" id="9773060at2"/>
<keyword evidence="3 6" id="KW-0808">Transferase</keyword>
<dbReference type="InterPro" id="IPR002295">
    <property type="entry name" value="N4/N6-MTase_EcoPI_Mod-like"/>
</dbReference>
<protein>
    <submittedName>
        <fullName evidence="6">Adenine-specific DNA-methyltransferase</fullName>
    </submittedName>
</protein>
<dbReference type="AlphaFoldDB" id="A0A1M7BGF0"/>
<dbReference type="PROSITE" id="PS00092">
    <property type="entry name" value="N6_MTASE"/>
    <property type="match status" value="1"/>
</dbReference>
<proteinExistence type="inferred from homology"/>
<accession>A0A1M7BGF0</accession>
<dbReference type="STRING" id="1848.SAMN05443637_1372"/>
<dbReference type="InterPro" id="IPR001091">
    <property type="entry name" value="RM_Methyltransferase"/>
</dbReference>
<gene>
    <name evidence="6" type="ORF">SAMN05443637_1372</name>
</gene>
<organism evidence="6 7">
    <name type="scientific">Pseudonocardia thermophila</name>
    <dbReference type="NCBI Taxonomy" id="1848"/>
    <lineage>
        <taxon>Bacteria</taxon>
        <taxon>Bacillati</taxon>
        <taxon>Actinomycetota</taxon>
        <taxon>Actinomycetes</taxon>
        <taxon>Pseudonocardiales</taxon>
        <taxon>Pseudonocardiaceae</taxon>
        <taxon>Pseudonocardia</taxon>
    </lineage>
</organism>
<dbReference type="PIRSF" id="PIRSF015855">
    <property type="entry name" value="TypeIII_Mtase_mKpnI"/>
    <property type="match status" value="1"/>
</dbReference>
<feature type="domain" description="DNA methylase N-4/N-6" evidence="5">
    <location>
        <begin position="115"/>
        <end position="459"/>
    </location>
</feature>
<dbReference type="SUPFAM" id="SSF53335">
    <property type="entry name" value="S-adenosyl-L-methionine-dependent methyltransferases"/>
    <property type="match status" value="1"/>
</dbReference>
<evidence type="ECO:0000259" key="5">
    <source>
        <dbReference type="Pfam" id="PF01555"/>
    </source>
</evidence>
<name>A0A1M7BGF0_PSETH</name>
<dbReference type="GO" id="GO:0008170">
    <property type="term" value="F:N-methyltransferase activity"/>
    <property type="evidence" value="ECO:0007669"/>
    <property type="project" value="InterPro"/>
</dbReference>
<dbReference type="RefSeq" id="WP_073460600.1">
    <property type="nucleotide sequence ID" value="NZ_FRAP01000037.1"/>
</dbReference>
<reference evidence="6 7" key="1">
    <citation type="submission" date="2016-11" db="EMBL/GenBank/DDBJ databases">
        <authorList>
            <person name="Jaros S."/>
            <person name="Januszkiewicz K."/>
            <person name="Wedrychowicz H."/>
        </authorList>
    </citation>
    <scope>NUCLEOTIDE SEQUENCE [LARGE SCALE GENOMIC DNA]</scope>
    <source>
        <strain evidence="6 7">DSM 43832</strain>
    </source>
</reference>
<evidence type="ECO:0000256" key="4">
    <source>
        <dbReference type="ARBA" id="ARBA00022691"/>
    </source>
</evidence>
<keyword evidence="2 6" id="KW-0489">Methyltransferase</keyword>
<comment type="similarity">
    <text evidence="1">Belongs to the N(4)/N(6)-methyltransferase family.</text>
</comment>
<evidence type="ECO:0000256" key="3">
    <source>
        <dbReference type="ARBA" id="ARBA00022679"/>
    </source>
</evidence>
<evidence type="ECO:0000256" key="1">
    <source>
        <dbReference type="ARBA" id="ARBA00006594"/>
    </source>
</evidence>
<evidence type="ECO:0000313" key="7">
    <source>
        <dbReference type="Proteomes" id="UP000184363"/>
    </source>
</evidence>
<dbReference type="GO" id="GO:0032259">
    <property type="term" value="P:methylation"/>
    <property type="evidence" value="ECO:0007669"/>
    <property type="project" value="UniProtKB-KW"/>
</dbReference>
<dbReference type="Gene3D" id="3.40.50.150">
    <property type="entry name" value="Vaccinia Virus protein VP39"/>
    <property type="match status" value="1"/>
</dbReference>
<keyword evidence="7" id="KW-1185">Reference proteome</keyword>
<evidence type="ECO:0000256" key="2">
    <source>
        <dbReference type="ARBA" id="ARBA00022603"/>
    </source>
</evidence>
<dbReference type="Pfam" id="PF01555">
    <property type="entry name" value="N6_N4_Mtase"/>
    <property type="match status" value="1"/>
</dbReference>
<dbReference type="InterPro" id="IPR002052">
    <property type="entry name" value="DNA_methylase_N6_adenine_CS"/>
</dbReference>
<dbReference type="Proteomes" id="UP000184363">
    <property type="component" value="Unassembled WGS sequence"/>
</dbReference>
<dbReference type="PRINTS" id="PR00508">
    <property type="entry name" value="S21N4MTFRASE"/>
</dbReference>
<dbReference type="InterPro" id="IPR029063">
    <property type="entry name" value="SAM-dependent_MTases_sf"/>
</dbReference>
<evidence type="ECO:0000313" key="6">
    <source>
        <dbReference type="EMBL" id="SHL54003.1"/>
    </source>
</evidence>
<dbReference type="GO" id="GO:0003677">
    <property type="term" value="F:DNA binding"/>
    <property type="evidence" value="ECO:0007669"/>
    <property type="project" value="InterPro"/>
</dbReference>
<dbReference type="InterPro" id="IPR002941">
    <property type="entry name" value="DNA_methylase_N4/N6"/>
</dbReference>
<dbReference type="EMBL" id="FRAP01000037">
    <property type="protein sequence ID" value="SHL54003.1"/>
    <property type="molecule type" value="Genomic_DNA"/>
</dbReference>
<keyword evidence="4" id="KW-0949">S-adenosyl-L-methionine</keyword>
<sequence>MTDEIYETPSTTPNFRTELAAQLADLVPEAIADGKVDVEKLKELLDDDVADGVERFGLFWPGKKRAMRAAQEPTTATLKPDFENSKDWDTTKNVFIEGDNLEVLKILQKHYHAKIKMIYIDPPYNTGKDFVYPDNYKEGLDTYLEWTRQVNEEGKKVSTNAETEGRYHSNWLNMMYPRLKLARNLLTDDGVIFISVDDNEVAHLRKVCDEVFGEQNFIASVVWQGGRKNDSRYVSVGHDYLLIYVRNESWLREHETRWRERKAGVDDALTAAKEIWEESGHDAASATRRFRSWLSAKSNLTPAVSRFKNIDAQGRVYNADKDLGWPGGGGPKFDVLHPVTGKPVSVPSTGWRFTEDRLREQIEAGLVEFGPDESKIPRGKTFLDELDEQVVESVFTQIRTTAAQRLARLIGPGIFDFPKDEHVLARWLKLAGGDDKDAIILDFFAGSGSTAHAVMQLNAEDGGRRRSISVQLPEPTPDKSGARKAGFATIADIARERIRRAGDKIREEHEELTSTHDVRFDAGFRAYKLADTNFSKWRLSSDVEEDALQQHLLSLRDSATDDATVDDLLTEILLKQGYSLTEDISPAEIGGLDVRLVRDRDGDVAVLAYLNEHVKPTLEQLRALVDESPTRIIVLEDAFQGDDELKTNLAQLCKSKGIELWTA</sequence>